<evidence type="ECO:0000256" key="6">
    <source>
        <dbReference type="ARBA" id="ARBA00023128"/>
    </source>
</evidence>
<dbReference type="Pfam" id="PF07960">
    <property type="entry name" value="CBP4"/>
    <property type="match status" value="1"/>
</dbReference>
<dbReference type="EMBL" id="AMGY01000003">
    <property type="protein sequence ID" value="EXJ86443.1"/>
    <property type="molecule type" value="Genomic_DNA"/>
</dbReference>
<evidence type="ECO:0000256" key="9">
    <source>
        <dbReference type="ARBA" id="ARBA00025413"/>
    </source>
</evidence>
<keyword evidence="4 11" id="KW-0999">Mitochondrion inner membrane</keyword>
<name>W9Y1T2_9EURO</name>
<evidence type="ECO:0000256" key="11">
    <source>
        <dbReference type="RuleBase" id="RU368005"/>
    </source>
</evidence>
<keyword evidence="5" id="KW-1133">Transmembrane helix</keyword>
<organism evidence="13 14">
    <name type="scientific">Capronia epimyces CBS 606.96</name>
    <dbReference type="NCBI Taxonomy" id="1182542"/>
    <lineage>
        <taxon>Eukaryota</taxon>
        <taxon>Fungi</taxon>
        <taxon>Dikarya</taxon>
        <taxon>Ascomycota</taxon>
        <taxon>Pezizomycotina</taxon>
        <taxon>Eurotiomycetes</taxon>
        <taxon>Chaetothyriomycetidae</taxon>
        <taxon>Chaetothyriales</taxon>
        <taxon>Herpotrichiellaceae</taxon>
        <taxon>Capronia</taxon>
    </lineage>
</organism>
<dbReference type="HOGENOM" id="CLU_136894_2_0_1"/>
<evidence type="ECO:0000256" key="5">
    <source>
        <dbReference type="ARBA" id="ARBA00022989"/>
    </source>
</evidence>
<keyword evidence="6 11" id="KW-0496">Mitochondrion</keyword>
<evidence type="ECO:0000256" key="10">
    <source>
        <dbReference type="ARBA" id="ARBA00031521"/>
    </source>
</evidence>
<proteinExistence type="inferred from homology"/>
<dbReference type="GO" id="GO:0034551">
    <property type="term" value="P:mitochondrial respiratory chain complex III assembly"/>
    <property type="evidence" value="ECO:0007669"/>
    <property type="project" value="TreeGrafter"/>
</dbReference>
<dbReference type="PANTHER" id="PTHR28202:SF1">
    <property type="entry name" value="ASSEMBLY FACTOR CBP4"/>
    <property type="match status" value="1"/>
</dbReference>
<evidence type="ECO:0000256" key="3">
    <source>
        <dbReference type="ARBA" id="ARBA00022692"/>
    </source>
</evidence>
<evidence type="ECO:0000256" key="1">
    <source>
        <dbReference type="ARBA" id="ARBA00004434"/>
    </source>
</evidence>
<evidence type="ECO:0000313" key="13">
    <source>
        <dbReference type="EMBL" id="EXJ86443.1"/>
    </source>
</evidence>
<comment type="subcellular location">
    <subcellularLocation>
        <location evidence="1 11">Mitochondrion inner membrane</location>
        <topology evidence="1 11">Single-pass membrane protein</topology>
    </subcellularLocation>
</comment>
<dbReference type="PANTHER" id="PTHR28202">
    <property type="entry name" value="ASSEMBLY FACTOR CBP4"/>
    <property type="match status" value="1"/>
</dbReference>
<comment type="function">
    <text evidence="9 11">Essential for the assembly of ubiquinol-cytochrome c reductase. It has a direct effect on the correct occurrence of the Rieske protein, core 4, core 5 and apocytochrome b.</text>
</comment>
<dbReference type="RefSeq" id="XP_007731722.1">
    <property type="nucleotide sequence ID" value="XM_007733532.1"/>
</dbReference>
<accession>W9Y1T2</accession>
<keyword evidence="14" id="KW-1185">Reference proteome</keyword>
<reference evidence="13 14" key="1">
    <citation type="submission" date="2013-03" db="EMBL/GenBank/DDBJ databases">
        <title>The Genome Sequence of Capronia epimyces CBS 606.96.</title>
        <authorList>
            <consortium name="The Broad Institute Genomics Platform"/>
            <person name="Cuomo C."/>
            <person name="de Hoog S."/>
            <person name="Gorbushina A."/>
            <person name="Walker B."/>
            <person name="Young S.K."/>
            <person name="Zeng Q."/>
            <person name="Gargeya S."/>
            <person name="Fitzgerald M."/>
            <person name="Haas B."/>
            <person name="Abouelleil A."/>
            <person name="Allen A.W."/>
            <person name="Alvarado L."/>
            <person name="Arachchi H.M."/>
            <person name="Berlin A.M."/>
            <person name="Chapman S.B."/>
            <person name="Gainer-Dewar J."/>
            <person name="Goldberg J."/>
            <person name="Griggs A."/>
            <person name="Gujja S."/>
            <person name="Hansen M."/>
            <person name="Howarth C."/>
            <person name="Imamovic A."/>
            <person name="Ireland A."/>
            <person name="Larimer J."/>
            <person name="McCowan C."/>
            <person name="Murphy C."/>
            <person name="Pearson M."/>
            <person name="Poon T.W."/>
            <person name="Priest M."/>
            <person name="Roberts A."/>
            <person name="Saif S."/>
            <person name="Shea T."/>
            <person name="Sisk P."/>
            <person name="Sykes S."/>
            <person name="Wortman J."/>
            <person name="Nusbaum C."/>
            <person name="Birren B."/>
        </authorList>
    </citation>
    <scope>NUCLEOTIDE SEQUENCE [LARGE SCALE GENOMIC DNA]</scope>
    <source>
        <strain evidence="13 14">CBS 606.96</strain>
    </source>
</reference>
<evidence type="ECO:0000256" key="7">
    <source>
        <dbReference type="ARBA" id="ARBA00023136"/>
    </source>
</evidence>
<protein>
    <recommendedName>
        <fullName evidence="10 11">Cytochrome b mRNA-processing protein 4</fullName>
    </recommendedName>
</protein>
<dbReference type="InterPro" id="IPR012420">
    <property type="entry name" value="Cbp4"/>
</dbReference>
<evidence type="ECO:0000256" key="12">
    <source>
        <dbReference type="SAM" id="MobiDB-lite"/>
    </source>
</evidence>
<sequence length="99" mass="11716">MVFHTISHHDIVTPSEGEIFSKFNPDLQKRNLELRDQRQQNYQEFLDQLKEHSKSDKPIWIAAAEAQAKAKEELVKQKEEEKSMQQKIKEELRAEVQRG</sequence>
<keyword evidence="3" id="KW-0812">Transmembrane</keyword>
<dbReference type="AlphaFoldDB" id="W9Y1T2"/>
<dbReference type="OrthoDB" id="5576752at2759"/>
<keyword evidence="7" id="KW-0472">Membrane</keyword>
<comment type="similarity">
    <text evidence="2 11">Belongs to the CBP4 family.</text>
</comment>
<dbReference type="GeneID" id="19167522"/>
<feature type="region of interest" description="Disordered" evidence="12">
    <location>
        <begin position="75"/>
        <end position="99"/>
    </location>
</feature>
<comment type="caution">
    <text evidence="13">The sequence shown here is derived from an EMBL/GenBank/DDBJ whole genome shotgun (WGS) entry which is preliminary data.</text>
</comment>
<evidence type="ECO:0000256" key="8">
    <source>
        <dbReference type="ARBA" id="ARBA00023186"/>
    </source>
</evidence>
<keyword evidence="8 11" id="KW-0143">Chaperone</keyword>
<dbReference type="GO" id="GO:0005743">
    <property type="term" value="C:mitochondrial inner membrane"/>
    <property type="evidence" value="ECO:0007669"/>
    <property type="project" value="UniProtKB-SubCell"/>
</dbReference>
<dbReference type="eggNOG" id="ENOG502S2G8">
    <property type="taxonomic scope" value="Eukaryota"/>
</dbReference>
<evidence type="ECO:0000256" key="4">
    <source>
        <dbReference type="ARBA" id="ARBA00022792"/>
    </source>
</evidence>
<dbReference type="Proteomes" id="UP000019478">
    <property type="component" value="Unassembled WGS sequence"/>
</dbReference>
<evidence type="ECO:0000256" key="2">
    <source>
        <dbReference type="ARBA" id="ARBA00006780"/>
    </source>
</evidence>
<evidence type="ECO:0000313" key="14">
    <source>
        <dbReference type="Proteomes" id="UP000019478"/>
    </source>
</evidence>
<gene>
    <name evidence="13" type="ORF">A1O3_03394</name>
</gene>